<dbReference type="GO" id="GO:0030170">
    <property type="term" value="F:pyridoxal phosphate binding"/>
    <property type="evidence" value="ECO:0007669"/>
    <property type="project" value="InterPro"/>
</dbReference>
<evidence type="ECO:0000256" key="4">
    <source>
        <dbReference type="ARBA" id="ARBA00022576"/>
    </source>
</evidence>
<dbReference type="CDD" id="cd00609">
    <property type="entry name" value="AAT_like"/>
    <property type="match status" value="1"/>
</dbReference>
<evidence type="ECO:0000256" key="6">
    <source>
        <dbReference type="ARBA" id="ARBA00022679"/>
    </source>
</evidence>
<evidence type="ECO:0000256" key="3">
    <source>
        <dbReference type="ARBA" id="ARBA00011738"/>
    </source>
</evidence>
<comment type="caution">
    <text evidence="11">The sequence shown here is derived from an EMBL/GenBank/DDBJ whole genome shotgun (WGS) entry which is preliminary data.</text>
</comment>
<evidence type="ECO:0000313" key="12">
    <source>
        <dbReference type="Proteomes" id="UP000034894"/>
    </source>
</evidence>
<dbReference type="Proteomes" id="UP000034894">
    <property type="component" value="Unassembled WGS sequence"/>
</dbReference>
<name>A0A0G1GCM2_9BACT</name>
<dbReference type="NCBIfam" id="TIGR01141">
    <property type="entry name" value="hisC"/>
    <property type="match status" value="1"/>
</dbReference>
<dbReference type="Gene3D" id="3.90.1150.10">
    <property type="entry name" value="Aspartate Aminotransferase, domain 1"/>
    <property type="match status" value="1"/>
</dbReference>
<dbReference type="InterPro" id="IPR005861">
    <property type="entry name" value="HisP_aminotrans"/>
</dbReference>
<keyword evidence="6 11" id="KW-0808">Transferase</keyword>
<comment type="cofactor">
    <cofactor evidence="1">
        <name>pyridoxal 5'-phosphate</name>
        <dbReference type="ChEBI" id="CHEBI:597326"/>
    </cofactor>
</comment>
<evidence type="ECO:0000256" key="2">
    <source>
        <dbReference type="ARBA" id="ARBA00007970"/>
    </source>
</evidence>
<dbReference type="InterPro" id="IPR015421">
    <property type="entry name" value="PyrdxlP-dep_Trfase_major"/>
</dbReference>
<accession>A0A0G1GCM2</accession>
<comment type="pathway">
    <text evidence="9">Amino-acid biosynthesis.</text>
</comment>
<comment type="similarity">
    <text evidence="2">Belongs to the class-II pyridoxal-phosphate-dependent aminotransferase family. Histidinol-phosphate aminotransferase subfamily.</text>
</comment>
<dbReference type="EC" id="2.6.1.9" evidence="11"/>
<organism evidence="11 12">
    <name type="scientific">Candidatus Gottesmanbacteria bacterium GW2011_GWA2_43_14</name>
    <dbReference type="NCBI Taxonomy" id="1618443"/>
    <lineage>
        <taxon>Bacteria</taxon>
        <taxon>Candidatus Gottesmaniibacteriota</taxon>
    </lineage>
</organism>
<keyword evidence="4 11" id="KW-0032">Aminotransferase</keyword>
<evidence type="ECO:0000256" key="8">
    <source>
        <dbReference type="ARBA" id="ARBA00023102"/>
    </source>
</evidence>
<dbReference type="InterPro" id="IPR004838">
    <property type="entry name" value="NHTrfase_class1_PyrdxlP-BS"/>
</dbReference>
<dbReference type="AlphaFoldDB" id="A0A0G1GCM2"/>
<evidence type="ECO:0000256" key="9">
    <source>
        <dbReference type="ARBA" id="ARBA00029440"/>
    </source>
</evidence>
<keyword evidence="5" id="KW-0028">Amino-acid biosynthesis</keyword>
<dbReference type="GO" id="GO:0000105">
    <property type="term" value="P:L-histidine biosynthetic process"/>
    <property type="evidence" value="ECO:0007669"/>
    <property type="project" value="UniProtKB-KW"/>
</dbReference>
<dbReference type="SUPFAM" id="SSF53383">
    <property type="entry name" value="PLP-dependent transferases"/>
    <property type="match status" value="1"/>
</dbReference>
<evidence type="ECO:0000256" key="5">
    <source>
        <dbReference type="ARBA" id="ARBA00022605"/>
    </source>
</evidence>
<keyword evidence="7" id="KW-0663">Pyridoxal phosphate</keyword>
<dbReference type="Pfam" id="PF00155">
    <property type="entry name" value="Aminotran_1_2"/>
    <property type="match status" value="1"/>
</dbReference>
<comment type="subunit">
    <text evidence="3">Homodimer.</text>
</comment>
<evidence type="ECO:0000259" key="10">
    <source>
        <dbReference type="Pfam" id="PF00155"/>
    </source>
</evidence>
<dbReference type="InterPro" id="IPR015424">
    <property type="entry name" value="PyrdxlP-dep_Trfase"/>
</dbReference>
<dbReference type="STRING" id="1618443.UV73_C0009G0004"/>
<evidence type="ECO:0000313" key="11">
    <source>
        <dbReference type="EMBL" id="KKS96653.1"/>
    </source>
</evidence>
<dbReference type="PANTHER" id="PTHR42885">
    <property type="entry name" value="HISTIDINOL-PHOSPHATE AMINOTRANSFERASE-RELATED"/>
    <property type="match status" value="1"/>
</dbReference>
<protein>
    <submittedName>
        <fullName evidence="11">Histidinol-phosphate aminotransferase, histidinol-phosphate aminotransferase</fullName>
        <ecNumber evidence="11">2.6.1.9</ecNumber>
    </submittedName>
</protein>
<reference evidence="11 12" key="1">
    <citation type="journal article" date="2015" name="Nature">
        <title>rRNA introns, odd ribosomes, and small enigmatic genomes across a large radiation of phyla.</title>
        <authorList>
            <person name="Brown C.T."/>
            <person name="Hug L.A."/>
            <person name="Thomas B.C."/>
            <person name="Sharon I."/>
            <person name="Castelle C.J."/>
            <person name="Singh A."/>
            <person name="Wilkins M.J."/>
            <person name="Williams K.H."/>
            <person name="Banfield J.F."/>
        </authorList>
    </citation>
    <scope>NUCLEOTIDE SEQUENCE [LARGE SCALE GENOMIC DNA]</scope>
</reference>
<dbReference type="Gene3D" id="3.40.640.10">
    <property type="entry name" value="Type I PLP-dependent aspartate aminotransferase-like (Major domain)"/>
    <property type="match status" value="1"/>
</dbReference>
<evidence type="ECO:0000256" key="1">
    <source>
        <dbReference type="ARBA" id="ARBA00001933"/>
    </source>
</evidence>
<evidence type="ECO:0000256" key="7">
    <source>
        <dbReference type="ARBA" id="ARBA00022898"/>
    </source>
</evidence>
<dbReference type="GO" id="GO:0004400">
    <property type="term" value="F:histidinol-phosphate transaminase activity"/>
    <property type="evidence" value="ECO:0007669"/>
    <property type="project" value="UniProtKB-EC"/>
</dbReference>
<dbReference type="InterPro" id="IPR015422">
    <property type="entry name" value="PyrdxlP-dep_Trfase_small"/>
</dbReference>
<dbReference type="PROSITE" id="PS00105">
    <property type="entry name" value="AA_TRANSFER_CLASS_1"/>
    <property type="match status" value="1"/>
</dbReference>
<feature type="domain" description="Aminotransferase class I/classII large" evidence="10">
    <location>
        <begin position="46"/>
        <end position="346"/>
    </location>
</feature>
<gene>
    <name evidence="11" type="ORF">UV73_C0009G0004</name>
</gene>
<dbReference type="InterPro" id="IPR004839">
    <property type="entry name" value="Aminotransferase_I/II_large"/>
</dbReference>
<proteinExistence type="inferred from homology"/>
<sequence>MTDQFFSKIAQTAVPYAWEKGVVPGMFRFDCNTLTDPPACLDQFLNDMKRKCPINEYGDPDCSRLKALIAVYEKIKPNQVTVTNSGDEAIDILAKTFLDPGDKFMVTPPTYEMFQIQSQINGGKRIDIPLTGRNFRIDKKEIIARCKKGRVKLIFLCNPNNPTGSVIHPADIEEIVGKAGTVVVVDEAYREFYGKTSVGLISKYNNLVILRSFSKFGSIAGARVGYLLANQKVSEKFDAIRLPMGVSYFSSMLAERVLEDKNWIIRNSGEIIRERTKLAKVFRKLGFEVYDSAANFLLVRIGDKAGEICRKLKSRKILVRDLSNQKYLEGCVRITVRSKNENKILVCVLKEILNEK</sequence>
<dbReference type="EMBL" id="LCFP01000009">
    <property type="protein sequence ID" value="KKS96653.1"/>
    <property type="molecule type" value="Genomic_DNA"/>
</dbReference>
<keyword evidence="8" id="KW-0368">Histidine biosynthesis</keyword>
<dbReference type="PANTHER" id="PTHR42885:SF2">
    <property type="entry name" value="HISTIDINOL-PHOSPHATE AMINOTRANSFERASE"/>
    <property type="match status" value="1"/>
</dbReference>